<dbReference type="Gene3D" id="3.40.30.10">
    <property type="entry name" value="Glutaredoxin"/>
    <property type="match status" value="1"/>
</dbReference>
<proteinExistence type="inferred from homology"/>
<dbReference type="STRING" id="157072.A0A024TPZ9"/>
<evidence type="ECO:0000256" key="3">
    <source>
        <dbReference type="PIRSR" id="PIRSR000077-1"/>
    </source>
</evidence>
<dbReference type="eggNOG" id="KOG0907">
    <property type="taxonomic scope" value="Eukaryota"/>
</dbReference>
<dbReference type="InterPro" id="IPR036249">
    <property type="entry name" value="Thioredoxin-like_sf"/>
</dbReference>
<reference evidence="7 8" key="2">
    <citation type="submission" date="2018-08" db="EMBL/GenBank/DDBJ databases">
        <title>Aphanomyces genome sequencing and annotation.</title>
        <authorList>
            <person name="Minardi D."/>
            <person name="Oidtmann B."/>
            <person name="Van Der Giezen M."/>
            <person name="Studholme D.J."/>
        </authorList>
    </citation>
    <scope>NUCLEOTIDE SEQUENCE [LARGE SCALE GENOMIC DNA]</scope>
    <source>
        <strain evidence="7 8">NJM0002</strain>
    </source>
</reference>
<name>A0A024TPZ9_9STRA</name>
<sequence length="111" mass="12206">MTGVRVHTFDSAKDFKAEIAKPEYQGKLVVVDFTATWCGPCQAIKPRVHDLAKAEPTVVFFEIDVDESDNCSGELGISAMPTFHLYKDSVKIGELVGANYAALQDLVEKNK</sequence>
<accession>A0A024TPZ9</accession>
<dbReference type="SUPFAM" id="SSF52833">
    <property type="entry name" value="Thioredoxin-like"/>
    <property type="match status" value="1"/>
</dbReference>
<evidence type="ECO:0000256" key="4">
    <source>
        <dbReference type="PIRSR" id="PIRSR000077-4"/>
    </source>
</evidence>
<dbReference type="PIRSF" id="PIRSF000077">
    <property type="entry name" value="Thioredoxin"/>
    <property type="match status" value="1"/>
</dbReference>
<feature type="site" description="Contributes to redox potential value" evidence="3">
    <location>
        <position position="40"/>
    </location>
</feature>
<reference evidence="6" key="1">
    <citation type="submission" date="2013-12" db="EMBL/GenBank/DDBJ databases">
        <title>The Genome Sequence of Aphanomyces invadans NJM9701.</title>
        <authorList>
            <consortium name="The Broad Institute Genomics Platform"/>
            <person name="Russ C."/>
            <person name="Tyler B."/>
            <person name="van West P."/>
            <person name="Dieguez-Uribeondo J."/>
            <person name="Young S.K."/>
            <person name="Zeng Q."/>
            <person name="Gargeya S."/>
            <person name="Fitzgerald M."/>
            <person name="Abouelleil A."/>
            <person name="Alvarado L."/>
            <person name="Chapman S.B."/>
            <person name="Gainer-Dewar J."/>
            <person name="Goldberg J."/>
            <person name="Griggs A."/>
            <person name="Gujja S."/>
            <person name="Hansen M."/>
            <person name="Howarth C."/>
            <person name="Imamovic A."/>
            <person name="Ireland A."/>
            <person name="Larimer J."/>
            <person name="McCowan C."/>
            <person name="Murphy C."/>
            <person name="Pearson M."/>
            <person name="Poon T.W."/>
            <person name="Priest M."/>
            <person name="Roberts A."/>
            <person name="Saif S."/>
            <person name="Shea T."/>
            <person name="Sykes S."/>
            <person name="Wortman J."/>
            <person name="Nusbaum C."/>
            <person name="Birren B."/>
        </authorList>
    </citation>
    <scope>NUCLEOTIDE SEQUENCE [LARGE SCALE GENOMIC DNA]</scope>
    <source>
        <strain evidence="6">NJM9701</strain>
    </source>
</reference>
<dbReference type="CDD" id="cd02947">
    <property type="entry name" value="TRX_family"/>
    <property type="match status" value="1"/>
</dbReference>
<dbReference type="GO" id="GO:0015035">
    <property type="term" value="F:protein-disulfide reductase activity"/>
    <property type="evidence" value="ECO:0007669"/>
    <property type="project" value="InterPro"/>
</dbReference>
<evidence type="ECO:0000259" key="5">
    <source>
        <dbReference type="PROSITE" id="PS51352"/>
    </source>
</evidence>
<feature type="disulfide bond" description="Redox-active" evidence="4">
    <location>
        <begin position="38"/>
        <end position="41"/>
    </location>
</feature>
<feature type="domain" description="Thioredoxin" evidence="5">
    <location>
        <begin position="6"/>
        <end position="111"/>
    </location>
</feature>
<evidence type="ECO:0000313" key="8">
    <source>
        <dbReference type="Proteomes" id="UP000285060"/>
    </source>
</evidence>
<protein>
    <recommendedName>
        <fullName evidence="2">Thioredoxin</fullName>
    </recommendedName>
</protein>
<dbReference type="PANTHER" id="PTHR46115">
    <property type="entry name" value="THIOREDOXIN-LIKE PROTEIN 1"/>
    <property type="match status" value="1"/>
</dbReference>
<dbReference type="InterPro" id="IPR013766">
    <property type="entry name" value="Thioredoxin_domain"/>
</dbReference>
<dbReference type="PROSITE" id="PS00194">
    <property type="entry name" value="THIOREDOXIN_1"/>
    <property type="match status" value="1"/>
</dbReference>
<feature type="active site" description="Nucleophile" evidence="3">
    <location>
        <position position="41"/>
    </location>
</feature>
<dbReference type="RefSeq" id="XP_008875419.1">
    <property type="nucleotide sequence ID" value="XM_008877197.1"/>
</dbReference>
<keyword evidence="8" id="KW-1185">Reference proteome</keyword>
<dbReference type="AlphaFoldDB" id="A0A024TPZ9"/>
<evidence type="ECO:0000256" key="1">
    <source>
        <dbReference type="ARBA" id="ARBA00023157"/>
    </source>
</evidence>
<evidence type="ECO:0000313" key="7">
    <source>
        <dbReference type="EMBL" id="RHY27763.1"/>
    </source>
</evidence>
<evidence type="ECO:0000313" key="6">
    <source>
        <dbReference type="EMBL" id="ETV96108.1"/>
    </source>
</evidence>
<dbReference type="Proteomes" id="UP000285060">
    <property type="component" value="Unassembled WGS sequence"/>
</dbReference>
<dbReference type="Pfam" id="PF00085">
    <property type="entry name" value="Thioredoxin"/>
    <property type="match status" value="1"/>
</dbReference>
<dbReference type="InterPro" id="IPR005746">
    <property type="entry name" value="Thioredoxin"/>
</dbReference>
<dbReference type="GeneID" id="20087795"/>
<dbReference type="OrthoDB" id="2121326at2759"/>
<evidence type="ECO:0000256" key="2">
    <source>
        <dbReference type="PIRNR" id="PIRNR000077"/>
    </source>
</evidence>
<keyword evidence="4" id="KW-0676">Redox-active center</keyword>
<dbReference type="VEuPathDB" id="FungiDB:H310_10745"/>
<dbReference type="PROSITE" id="PS51352">
    <property type="entry name" value="THIOREDOXIN_2"/>
    <property type="match status" value="1"/>
</dbReference>
<feature type="site" description="Contributes to redox potential value" evidence="3">
    <location>
        <position position="39"/>
    </location>
</feature>
<organism evidence="6">
    <name type="scientific">Aphanomyces invadans</name>
    <dbReference type="NCBI Taxonomy" id="157072"/>
    <lineage>
        <taxon>Eukaryota</taxon>
        <taxon>Sar</taxon>
        <taxon>Stramenopiles</taxon>
        <taxon>Oomycota</taxon>
        <taxon>Saprolegniomycetes</taxon>
        <taxon>Saprolegniales</taxon>
        <taxon>Verrucalvaceae</taxon>
        <taxon>Aphanomyces</taxon>
    </lineage>
</organism>
<feature type="site" description="Deprotonates C-terminal active site Cys" evidence="3">
    <location>
        <position position="32"/>
    </location>
</feature>
<comment type="similarity">
    <text evidence="2">Belongs to the thioredoxin family.</text>
</comment>
<dbReference type="EMBL" id="KI913978">
    <property type="protein sequence ID" value="ETV96108.1"/>
    <property type="molecule type" value="Genomic_DNA"/>
</dbReference>
<keyword evidence="1 4" id="KW-1015">Disulfide bond</keyword>
<dbReference type="EMBL" id="QUSY01000709">
    <property type="protein sequence ID" value="RHY27763.1"/>
    <property type="molecule type" value="Genomic_DNA"/>
</dbReference>
<dbReference type="PRINTS" id="PR00421">
    <property type="entry name" value="THIOREDOXIN"/>
</dbReference>
<gene>
    <name evidence="7" type="ORF">DYB32_006542</name>
    <name evidence="6" type="ORF">H310_10745</name>
</gene>
<dbReference type="InterPro" id="IPR017937">
    <property type="entry name" value="Thioredoxin_CS"/>
</dbReference>
<dbReference type="FunFam" id="3.40.30.10:FF:000245">
    <property type="entry name" value="Thioredoxin"/>
    <property type="match status" value="1"/>
</dbReference>
<feature type="active site" description="Nucleophile" evidence="3">
    <location>
        <position position="38"/>
    </location>
</feature>